<organism evidence="2 3">
    <name type="scientific">Butyrivibrio fibrisolvens</name>
    <dbReference type="NCBI Taxonomy" id="831"/>
    <lineage>
        <taxon>Bacteria</taxon>
        <taxon>Bacillati</taxon>
        <taxon>Bacillota</taxon>
        <taxon>Clostridia</taxon>
        <taxon>Lachnospirales</taxon>
        <taxon>Lachnospiraceae</taxon>
        <taxon>Butyrivibrio</taxon>
    </lineage>
</organism>
<reference evidence="2 3" key="1">
    <citation type="submission" date="2016-10" db="EMBL/GenBank/DDBJ databases">
        <authorList>
            <person name="de Groot N.N."/>
        </authorList>
    </citation>
    <scope>NUCLEOTIDE SEQUENCE [LARGE SCALE GENOMIC DNA]</scope>
    <source>
        <strain evidence="2 3">AR40</strain>
    </source>
</reference>
<evidence type="ECO:0000313" key="3">
    <source>
        <dbReference type="Proteomes" id="UP000182584"/>
    </source>
</evidence>
<dbReference type="AlphaFoldDB" id="A0A1H9NGZ1"/>
<evidence type="ECO:0000256" key="1">
    <source>
        <dbReference type="ARBA" id="ARBA00005397"/>
    </source>
</evidence>
<dbReference type="Pfam" id="PF05389">
    <property type="entry name" value="MecA"/>
    <property type="match status" value="1"/>
</dbReference>
<evidence type="ECO:0000313" key="2">
    <source>
        <dbReference type="EMBL" id="SER35254.1"/>
    </source>
</evidence>
<protein>
    <submittedName>
        <fullName evidence="2">Adapter protein MecA 1/2</fullName>
    </submittedName>
</protein>
<dbReference type="eggNOG" id="COG4862">
    <property type="taxonomic scope" value="Bacteria"/>
</dbReference>
<dbReference type="Proteomes" id="UP000182584">
    <property type="component" value="Unassembled WGS sequence"/>
</dbReference>
<accession>A0A1H9NGZ1</accession>
<dbReference type="InterPro" id="IPR008681">
    <property type="entry name" value="Neg-reg_MecA"/>
</dbReference>
<gene>
    <name evidence="2" type="ORF">SAMN04487884_104191</name>
</gene>
<name>A0A1H9NGZ1_BUTFI</name>
<comment type="similarity">
    <text evidence="1">Belongs to the MecA family.</text>
</comment>
<dbReference type="PANTHER" id="PTHR39161:SF1">
    <property type="entry name" value="ADAPTER PROTEIN MECA 1"/>
    <property type="match status" value="1"/>
</dbReference>
<dbReference type="OrthoDB" id="2040154at2"/>
<dbReference type="RefSeq" id="WP_027218757.1">
    <property type="nucleotide sequence ID" value="NZ_FOGJ01000004.1"/>
</dbReference>
<dbReference type="EMBL" id="FOGJ01000004">
    <property type="protein sequence ID" value="SER35254.1"/>
    <property type="molecule type" value="Genomic_DNA"/>
</dbReference>
<sequence>MKFNRVDDTRVECIISEEDLEEYGIGLQDLLTKKKEAMDFLREIIEKAEEEVDFKPIDGAMMPMQVTVTPDKRISITLSEDPDGTIQDLLEKLTKDAGIRFPKNFLEELGDAPEPERIERINEYLQHLHEVNDEKNDIINNAYSKKGSDNKNAGGRLSQIREGKRKRNSFALGRLESTGFVFSFKNMADVIRFSHLIKGRIRMQTSLYKNLKDDLYYMHFEKGTDSVVHFASVFTMAYEFGTYITSSPIYIANVEESYEVIIKTKAVDTLRNFTV</sequence>
<dbReference type="PANTHER" id="PTHR39161">
    <property type="entry name" value="ADAPTER PROTEIN MECA"/>
    <property type="match status" value="1"/>
</dbReference>
<dbReference type="Gene3D" id="3.30.70.1950">
    <property type="match status" value="1"/>
</dbReference>
<proteinExistence type="inferred from homology"/>
<dbReference type="InterPro" id="IPR038471">
    <property type="entry name" value="MecA_C_sf"/>
</dbReference>